<protein>
    <submittedName>
        <fullName evidence="1">Uncharacterized protein</fullName>
    </submittedName>
</protein>
<evidence type="ECO:0000313" key="1">
    <source>
        <dbReference type="EMBL" id="CAA9241796.1"/>
    </source>
</evidence>
<sequence length="172" mass="17268">MLEALAWRPERVNAVAGEVSPGPRGAPAVVAHTPRQARAALTMAGPRGVVLLSAPSAAGHMGVAWFLALVAQARKDLGCGAPPHWAALDCGDAPGFALSALRAGARLLVLDPAAPAFPAVAAAATEVGAALWAERPPALDLSGLDLRETGRGNGRLAEWLTGGAVTGRPGLG</sequence>
<proteinExistence type="predicted"/>
<dbReference type="EMBL" id="CADCTL010000115">
    <property type="protein sequence ID" value="CAA9241796.1"/>
    <property type="molecule type" value="Genomic_DNA"/>
</dbReference>
<reference evidence="1" key="1">
    <citation type="submission" date="2020-02" db="EMBL/GenBank/DDBJ databases">
        <authorList>
            <person name="Meier V. D."/>
        </authorList>
    </citation>
    <scope>NUCLEOTIDE SEQUENCE</scope>
    <source>
        <strain evidence="1">AVDCRST_MAG04</strain>
    </source>
</reference>
<gene>
    <name evidence="1" type="ORF">AVDCRST_MAG04-1659</name>
</gene>
<organism evidence="1">
    <name type="scientific">uncultured Acetobacteraceae bacterium</name>
    <dbReference type="NCBI Taxonomy" id="169975"/>
    <lineage>
        <taxon>Bacteria</taxon>
        <taxon>Pseudomonadati</taxon>
        <taxon>Pseudomonadota</taxon>
        <taxon>Alphaproteobacteria</taxon>
        <taxon>Acetobacterales</taxon>
        <taxon>Acetobacteraceae</taxon>
        <taxon>environmental samples</taxon>
    </lineage>
</organism>
<accession>A0A6J4I475</accession>
<dbReference type="AlphaFoldDB" id="A0A6J4I475"/>
<name>A0A6J4I475_9PROT</name>